<evidence type="ECO:0000256" key="4">
    <source>
        <dbReference type="ARBA" id="ARBA00022695"/>
    </source>
</evidence>
<dbReference type="EC" id="2.7.7.48" evidence="1"/>
<keyword evidence="3" id="KW-0808">Transferase</keyword>
<evidence type="ECO:0000256" key="2">
    <source>
        <dbReference type="ARBA" id="ARBA00022484"/>
    </source>
</evidence>
<proteinExistence type="predicted"/>
<dbReference type="GO" id="GO:0019079">
    <property type="term" value="P:viral genome replication"/>
    <property type="evidence" value="ECO:0007669"/>
    <property type="project" value="InterPro"/>
</dbReference>
<dbReference type="Pfam" id="PF05788">
    <property type="entry name" value="Orbi_VP1"/>
    <property type="match status" value="1"/>
</dbReference>
<evidence type="ECO:0000313" key="8">
    <source>
        <dbReference type="EMBL" id="UYL95528.1"/>
    </source>
</evidence>
<evidence type="ECO:0000256" key="5">
    <source>
        <dbReference type="ARBA" id="ARBA00022953"/>
    </source>
</evidence>
<dbReference type="GO" id="GO:0006351">
    <property type="term" value="P:DNA-templated transcription"/>
    <property type="evidence" value="ECO:0007669"/>
    <property type="project" value="InterPro"/>
</dbReference>
<keyword evidence="5" id="KW-0693">Viral RNA replication</keyword>
<dbReference type="PROSITE" id="PS50523">
    <property type="entry name" value="RDRP_DSRNA_REO"/>
    <property type="match status" value="1"/>
</dbReference>
<name>A0A9E7V271_9REOV</name>
<keyword evidence="2 8" id="KW-0696">RNA-directed RNA polymerase</keyword>
<evidence type="ECO:0000256" key="1">
    <source>
        <dbReference type="ARBA" id="ARBA00012494"/>
    </source>
</evidence>
<feature type="region of interest" description="Disordered" evidence="6">
    <location>
        <begin position="566"/>
        <end position="587"/>
    </location>
</feature>
<dbReference type="GO" id="GO:0003968">
    <property type="term" value="F:RNA-directed RNA polymerase activity"/>
    <property type="evidence" value="ECO:0007669"/>
    <property type="project" value="UniProtKB-KW"/>
</dbReference>
<dbReference type="GO" id="GO:0003723">
    <property type="term" value="F:RNA binding"/>
    <property type="evidence" value="ECO:0007669"/>
    <property type="project" value="InterPro"/>
</dbReference>
<evidence type="ECO:0000256" key="6">
    <source>
        <dbReference type="SAM" id="MobiDB-lite"/>
    </source>
</evidence>
<keyword evidence="4" id="KW-0548">Nucleotidyltransferase</keyword>
<dbReference type="EMBL" id="ON746505">
    <property type="protein sequence ID" value="UYL95528.1"/>
    <property type="molecule type" value="Genomic_RNA"/>
</dbReference>
<dbReference type="InterPro" id="IPR007097">
    <property type="entry name" value="RNA-dir_pol_reovirus"/>
</dbReference>
<dbReference type="InterPro" id="IPR043502">
    <property type="entry name" value="DNA/RNA_pol_sf"/>
</dbReference>
<dbReference type="SUPFAM" id="SSF56672">
    <property type="entry name" value="DNA/RNA polymerases"/>
    <property type="match status" value="1"/>
</dbReference>
<reference evidence="8" key="1">
    <citation type="submission" date="2022-05" db="EMBL/GenBank/DDBJ databases">
        <authorList>
            <person name="Cao W."/>
            <person name="Jia N."/>
            <person name="Lam T.T.-Y."/>
            <person name="Ni X."/>
            <person name="Liu J."/>
        </authorList>
    </citation>
    <scope>NUCLEOTIDE SEQUENCE</scope>
    <source>
        <strain evidence="8">TIGMIC 1</strain>
    </source>
</reference>
<evidence type="ECO:0000256" key="3">
    <source>
        <dbReference type="ARBA" id="ARBA00022679"/>
    </source>
</evidence>
<organism evidence="8">
    <name type="scientific">Tongren Reovi tick virus 1</name>
    <dbReference type="NCBI Taxonomy" id="2972307"/>
    <lineage>
        <taxon>Viruses</taxon>
        <taxon>Riboviria</taxon>
        <taxon>Orthornavirae</taxon>
        <taxon>Duplornaviricota</taxon>
        <taxon>Resentoviricetes</taxon>
        <taxon>Reovirales</taxon>
    </lineage>
</organism>
<protein>
    <recommendedName>
        <fullName evidence="1">RNA-directed RNA polymerase</fullName>
        <ecNumber evidence="1">2.7.7.48</ecNumber>
    </recommendedName>
</protein>
<evidence type="ECO:0000259" key="7">
    <source>
        <dbReference type="PROSITE" id="PS50523"/>
    </source>
</evidence>
<feature type="domain" description="RdRp catalytic" evidence="7">
    <location>
        <begin position="590"/>
        <end position="843"/>
    </location>
</feature>
<dbReference type="InterPro" id="IPR008723">
    <property type="entry name" value="RNA_pol_orbivir"/>
</dbReference>
<sequence>MVDRVDWARECISRLFGGTAVFSGDKAFCVLSKYSQHFHLQEHVRSKSKKKNYKVRFRGRDSQGHLDLGDLPSDFEPYTSSHWRGAPLYTEATWEDISLRVQGRSSLAVQIFVDSLVDLDQLQPEEEFLRNYSTPDSDHPFYNFAHYRSSRESAVYGDLPLRHWFHLLTEIARRDEREVLGLQALAEFVDRFGPPLHQDTRTLSKIEVLYPATMVPLFVESCLTESLIELSTYDRLHDLSLKRIGIAGQSVDPIILIREHFLTSIPHPKYINNQLRASYSWFVKVFGTSAPVAKVLASSSGDDCNSKNVSYQGFKQVRNPFGVVLGNTQFARDSLEGNLKKIHDALDYARSLARDVPGLPHFLTLYRDPMRQVFLPDDDGHVFLLSLLLAIQTMSGYGRAWVLNKTEDPATFMAPSPTNRISRVAQLTEEKVFQACQEAKDRGYEMVKAKDVPASLIKLAKNTASGLKTNVRVRRRFGTHATDVGSKGWQKITSGKKALVILTHGAQIMTKPTLTERYDTPVMAQRKGTRDVPIKATREIYAVSINALAPQLVLSLPLNDHFSHSAGREGAEPWARGTTSPSSSALEPKLIAGDLEATGSRLVDAADTFHQTSLPDHVALALDYSSFDKHMTPHNFRNAMRAGLLRATGLYPRTPDYTYDGLTLSDLVESGYGVGRAEGTLWDGNRRVFRMRREAYDALPEHARAPPDEPPFFKPPPGVLPLLNLTYVQEDPLGEVLVCATDGSDLARVYTHLSGENSTLVMNSLHNMAIGAVIQEELQKTCPGILSIISEMYVGDDTLMYLKFHTTNADLVDKAINTIFAAVEACGHEASPAKTTICALSTEKTQTHAKQGVYIPQDRMMVISSEREKNIEDVSSYLRSSVATFVTKVSRGFSHRLAEDILMFKASMLGYRKMKNIVHDEGSFRLRDLVADAGFTTVVVRDPAALFAPLSWGGFGVYPGAINVVMTDSLLAETISWGERTRENTVLAELSQKTFLPHWNESNMNASSLEVEADTYGFHRFTRPAVATVLSNPVMREAAAALPLGRFSPVSLHRTMLRDALLKEPRARVLLAPAYEIEYLEKLRKMQPTKAITLGTPEGGLTLSYATIFSYEAHFTEVVPLTDAYPDRNLSPAFLSQRRAYGVRQSSRLRITFIDQIEKILRRDGIMRGFVTSNDILEILAHFPGVADVKNLTFLLSLLNLTDRVAEQLATFLLSGSMRLDSVALNRDGVGGDEFTMSLAVCDQEFVQRYIAYPMVLSDTERLALALHTGQVCLAYALTRQIPNRMRILIPGDYVKEFKAVRRALLMKRRDRVEGVRNLLSLYLRPDMRQLHEARLMAFP</sequence>
<accession>A0A9E7V271</accession>